<evidence type="ECO:0000313" key="1">
    <source>
        <dbReference type="EMBL" id="WDF83601.1"/>
    </source>
</evidence>
<protein>
    <submittedName>
        <fullName evidence="1">Uncharacterized protein</fullName>
    </submittedName>
</protein>
<gene>
    <name evidence="1" type="ORF">PQ472_05035</name>
</gene>
<sequence>MMQAPEIIIQPDDMLVWQNDDIIKRLHGITRQVWDQFVKRHMDELTDIGAIVRKGKSSGVATKYRVSVMRPWLDIHLEELFGGQS</sequence>
<keyword evidence="2" id="KW-1185">Reference proteome</keyword>
<proteinExistence type="predicted"/>
<name>A0ABY7WX73_9LACO</name>
<evidence type="ECO:0000313" key="2">
    <source>
        <dbReference type="Proteomes" id="UP001220377"/>
    </source>
</evidence>
<dbReference type="RefSeq" id="WP_274261862.1">
    <property type="nucleotide sequence ID" value="NZ_CP117884.1"/>
</dbReference>
<organism evidence="1 2">
    <name type="scientific">Lacticaseibacillus pabuli</name>
    <dbReference type="NCBI Taxonomy" id="3025672"/>
    <lineage>
        <taxon>Bacteria</taxon>
        <taxon>Bacillati</taxon>
        <taxon>Bacillota</taxon>
        <taxon>Bacilli</taxon>
        <taxon>Lactobacillales</taxon>
        <taxon>Lactobacillaceae</taxon>
        <taxon>Lacticaseibacillus</taxon>
    </lineage>
</organism>
<accession>A0ABY7WX73</accession>
<reference evidence="1 2" key="1">
    <citation type="submission" date="2023-02" db="EMBL/GenBank/DDBJ databases">
        <title>Genome sequence of Lacticaseibacillus sp. KACC 23028.</title>
        <authorList>
            <person name="Kim S."/>
            <person name="Heo J."/>
            <person name="Kwon S.-W."/>
        </authorList>
    </citation>
    <scope>NUCLEOTIDE SEQUENCE [LARGE SCALE GENOMIC DNA]</scope>
    <source>
        <strain evidence="1 2">KACC 23028</strain>
    </source>
</reference>
<dbReference type="EMBL" id="CP117884">
    <property type="protein sequence ID" value="WDF83601.1"/>
    <property type="molecule type" value="Genomic_DNA"/>
</dbReference>
<dbReference type="Proteomes" id="UP001220377">
    <property type="component" value="Chromosome"/>
</dbReference>